<feature type="compositionally biased region" description="Polar residues" evidence="1">
    <location>
        <begin position="638"/>
        <end position="651"/>
    </location>
</feature>
<proteinExistence type="predicted"/>
<feature type="compositionally biased region" description="Pro residues" evidence="1">
    <location>
        <begin position="654"/>
        <end position="666"/>
    </location>
</feature>
<accession>A0A8H5LP10</accession>
<evidence type="ECO:0000313" key="3">
    <source>
        <dbReference type="Proteomes" id="UP000559027"/>
    </source>
</evidence>
<dbReference type="AlphaFoldDB" id="A0A8H5LP10"/>
<feature type="compositionally biased region" description="Polar residues" evidence="1">
    <location>
        <begin position="717"/>
        <end position="734"/>
    </location>
</feature>
<feature type="compositionally biased region" description="Low complexity" evidence="1">
    <location>
        <begin position="860"/>
        <end position="874"/>
    </location>
</feature>
<dbReference type="Proteomes" id="UP000559027">
    <property type="component" value="Unassembled WGS sequence"/>
</dbReference>
<feature type="compositionally biased region" description="Low complexity" evidence="1">
    <location>
        <begin position="443"/>
        <end position="465"/>
    </location>
</feature>
<feature type="compositionally biased region" description="Polar residues" evidence="1">
    <location>
        <begin position="607"/>
        <end position="619"/>
    </location>
</feature>
<dbReference type="Gene3D" id="1.10.20.10">
    <property type="entry name" value="Histone, subunit A"/>
    <property type="match status" value="1"/>
</dbReference>
<feature type="region of interest" description="Disordered" evidence="1">
    <location>
        <begin position="849"/>
        <end position="912"/>
    </location>
</feature>
<dbReference type="InterPro" id="IPR009072">
    <property type="entry name" value="Histone-fold"/>
</dbReference>
<feature type="compositionally biased region" description="Pro residues" evidence="1">
    <location>
        <begin position="620"/>
        <end position="636"/>
    </location>
</feature>
<keyword evidence="3" id="KW-1185">Reference proteome</keyword>
<feature type="region of interest" description="Disordered" evidence="1">
    <location>
        <begin position="759"/>
        <end position="779"/>
    </location>
</feature>
<reference evidence="2 3" key="1">
    <citation type="journal article" date="2020" name="ISME J.">
        <title>Uncovering the hidden diversity of litter-decomposition mechanisms in mushroom-forming fungi.</title>
        <authorList>
            <person name="Floudas D."/>
            <person name="Bentzer J."/>
            <person name="Ahren D."/>
            <person name="Johansson T."/>
            <person name="Persson P."/>
            <person name="Tunlid A."/>
        </authorList>
    </citation>
    <scope>NUCLEOTIDE SEQUENCE [LARGE SCALE GENOMIC DNA]</scope>
    <source>
        <strain evidence="2 3">CBS 146.42</strain>
    </source>
</reference>
<dbReference type="OrthoDB" id="5382203at2759"/>
<feature type="compositionally biased region" description="Polar residues" evidence="1">
    <location>
        <begin position="689"/>
        <end position="700"/>
    </location>
</feature>
<feature type="compositionally biased region" description="Low complexity" evidence="1">
    <location>
        <begin position="264"/>
        <end position="277"/>
    </location>
</feature>
<evidence type="ECO:0000256" key="1">
    <source>
        <dbReference type="SAM" id="MobiDB-lite"/>
    </source>
</evidence>
<evidence type="ECO:0000313" key="2">
    <source>
        <dbReference type="EMBL" id="KAF5364267.1"/>
    </source>
</evidence>
<feature type="compositionally biased region" description="Basic and acidic residues" evidence="1">
    <location>
        <begin position="320"/>
        <end position="331"/>
    </location>
</feature>
<dbReference type="EMBL" id="JAACJO010000001">
    <property type="protein sequence ID" value="KAF5364267.1"/>
    <property type="molecule type" value="Genomic_DNA"/>
</dbReference>
<dbReference type="GO" id="GO:0046982">
    <property type="term" value="F:protein heterodimerization activity"/>
    <property type="evidence" value="ECO:0007669"/>
    <property type="project" value="InterPro"/>
</dbReference>
<feature type="region of interest" description="Disordered" evidence="1">
    <location>
        <begin position="375"/>
        <end position="734"/>
    </location>
</feature>
<feature type="compositionally biased region" description="Polar residues" evidence="1">
    <location>
        <begin position="897"/>
        <end position="906"/>
    </location>
</feature>
<feature type="compositionally biased region" description="Polar residues" evidence="1">
    <location>
        <begin position="307"/>
        <end position="316"/>
    </location>
</feature>
<feature type="compositionally biased region" description="Polar residues" evidence="1">
    <location>
        <begin position="236"/>
        <end position="261"/>
    </location>
</feature>
<gene>
    <name evidence="2" type="ORF">D9756_000282</name>
</gene>
<protein>
    <submittedName>
        <fullName evidence="2">Uncharacterized protein</fullName>
    </submittedName>
</protein>
<comment type="caution">
    <text evidence="2">The sequence shown here is derived from an EMBL/GenBank/DDBJ whole genome shotgun (WGS) entry which is preliminary data.</text>
</comment>
<organism evidence="2 3">
    <name type="scientific">Leucocoprinus leucothites</name>
    <dbReference type="NCBI Taxonomy" id="201217"/>
    <lineage>
        <taxon>Eukaryota</taxon>
        <taxon>Fungi</taxon>
        <taxon>Dikarya</taxon>
        <taxon>Basidiomycota</taxon>
        <taxon>Agaricomycotina</taxon>
        <taxon>Agaricomycetes</taxon>
        <taxon>Agaricomycetidae</taxon>
        <taxon>Agaricales</taxon>
        <taxon>Agaricineae</taxon>
        <taxon>Agaricaceae</taxon>
        <taxon>Leucocoprinus</taxon>
    </lineage>
</organism>
<feature type="region of interest" description="Disordered" evidence="1">
    <location>
        <begin position="233"/>
        <end position="331"/>
    </location>
</feature>
<name>A0A8H5LP10_9AGAR</name>
<sequence>MPGLIEDSTPSYISSQSADVILSDVRPFKLKAEALYAINVLLDEFLYSILNSAASLSTDRLRTSLLSLLPTSLGKEALLEAEVELRAYWDRTTEGGPAQQLEDDSKTFHLQWAFELLRLKCEAYSTLNESDEDPSVEDRIQERFVQTAAVPPSAALLAPAALYLTAILEAMCEHILTSVGRVAARDSSRVSANVNDLFTALCEDDSIYGLFRSMRVYEQIELLSKSPVKSRRSKSFTRSELSTTLASRTGSPHQDLSSGKDSISVPRSRLSSEVSSSTTIPNMPGITTPASRTSFEKARSLKLFKNSLESDNQNNGLAHRKSDSMMSEKDDGQRSMTLTEESVLQQEFDDLMRSSSTMKVSLTPDRLKTMEMYKQEKDMQQTRRRPAPLAFKDSDSVHSKRPSLRHVDSINEDDEELAFPQPPPSNFSRLRQGGIATSPSPPVAAVASNSRTRSISTSSIGARSSTSKHKQQSAAPSAYPHLASAMTRPTKPQLAELNGFPPRNRKRQGNRESLDLDDVMNGPEDDGTHKITPPARSPVSPRGPGHVSSSTRDLMDFLAQGPPDDGIDFMHSDPPSSASLDAKPKVDRLRRMISKLSIGNGEKAKNGASSHNPSKSQSTKPPPLPSAAFPTPPRPPGLSSQHSLNGLSSLANRPIPPRPPRAPTPPPERDISPPSSPIRASAPLAPYSPATSSFGSSNRAPSPALVPPRRDSRETSSRQTAVNGSPHESLNGSANVHVNGQIKHPVDMTASKAISNGPLTRTTKEADTSPPSLPSGPDVGLSPSDVAHLYRLMQHATSADECRLLLHMMLARHKISPGSQDAIGSAPNEAVAPVEDATLERSLASYFLSGEESQGEDGTSRLSSNSSSSVASAPAHDDDSGVDAINSTPPVLPPLSIDSNNDNNTLVGDMKA</sequence>